<gene>
    <name evidence="1" type="ORF">DSO57_1011938</name>
</gene>
<dbReference type="EMBL" id="QTSX02001462">
    <property type="protein sequence ID" value="KAJ9081690.1"/>
    <property type="molecule type" value="Genomic_DNA"/>
</dbReference>
<sequence>MSAVKSENPVATEPTVTSATTIEDLVLSDALQKIKDGEMFLLHDNKQEVKDRVIAYAITQNLEHPNTATTWLCDGTFAT</sequence>
<accession>A0ACC2U4M9</accession>
<organism evidence="1 2">
    <name type="scientific">Entomophthora muscae</name>
    <dbReference type="NCBI Taxonomy" id="34485"/>
    <lineage>
        <taxon>Eukaryota</taxon>
        <taxon>Fungi</taxon>
        <taxon>Fungi incertae sedis</taxon>
        <taxon>Zoopagomycota</taxon>
        <taxon>Entomophthoromycotina</taxon>
        <taxon>Entomophthoromycetes</taxon>
        <taxon>Entomophthorales</taxon>
        <taxon>Entomophthoraceae</taxon>
        <taxon>Entomophthora</taxon>
    </lineage>
</organism>
<evidence type="ECO:0000313" key="2">
    <source>
        <dbReference type="Proteomes" id="UP001165960"/>
    </source>
</evidence>
<evidence type="ECO:0000313" key="1">
    <source>
        <dbReference type="EMBL" id="KAJ9081690.1"/>
    </source>
</evidence>
<reference evidence="1" key="1">
    <citation type="submission" date="2022-04" db="EMBL/GenBank/DDBJ databases">
        <title>Genome of the entomopathogenic fungus Entomophthora muscae.</title>
        <authorList>
            <person name="Elya C."/>
            <person name="Lovett B.R."/>
            <person name="Lee E."/>
            <person name="Macias A.M."/>
            <person name="Hajek A.E."/>
            <person name="De Bivort B.L."/>
            <person name="Kasson M.T."/>
            <person name="De Fine Licht H.H."/>
            <person name="Stajich J.E."/>
        </authorList>
    </citation>
    <scope>NUCLEOTIDE SEQUENCE</scope>
    <source>
        <strain evidence="1">Berkeley</strain>
    </source>
</reference>
<name>A0ACC2U4M9_9FUNG</name>
<comment type="caution">
    <text evidence="1">The sequence shown here is derived from an EMBL/GenBank/DDBJ whole genome shotgun (WGS) entry which is preliminary data.</text>
</comment>
<proteinExistence type="predicted"/>
<dbReference type="Proteomes" id="UP001165960">
    <property type="component" value="Unassembled WGS sequence"/>
</dbReference>
<protein>
    <submittedName>
        <fullName evidence="1">Uncharacterized protein</fullName>
    </submittedName>
</protein>
<keyword evidence="2" id="KW-1185">Reference proteome</keyword>